<evidence type="ECO:0000313" key="7">
    <source>
        <dbReference type="EMBL" id="UXH76039.1"/>
    </source>
</evidence>
<feature type="chain" id="PRO_5045228928" evidence="5">
    <location>
        <begin position="21"/>
        <end position="986"/>
    </location>
</feature>
<evidence type="ECO:0000256" key="3">
    <source>
        <dbReference type="ARBA" id="ARBA00023012"/>
    </source>
</evidence>
<sequence length="986" mass="107021">MIAWMAAPVFALAASLPVSLVEFKHDAWTIESGAPSRINAITQTGDGFLWIGSVEGLFRFDGVTFEPVKLAASQPQRLVVSSLLAARSGDLWVGLGRGRGLARFRDGQLQDAQMPHPSREVNDLAEDPEGGLWVARGGRSDRLLARFHDERWQELGPESGLTAQPVWHLHFARDGTMWVVQSTTLAFRRPGETRFSRFPITVTPRASLSEDARGQLWISDAKGTRPLHAAARPASFFAHPNPVGGTRQLFDRHGDLWTTTWNSGVLRIRAPDPGASSAKIDDGRRVASLNATAGLTSDQTRALFQDREGNLWVGTELGLDLLRPASVIVEPDLPANSPTSYRMAATRDGTVYVADAHALYAMVPGQKPRRVLTSDTPAEALCAAGEHGVWLFLGDRVLRVDAGVVTRHVKPAGATAYGCAEDGSGRLWMPGLERGLHWWRDGVWQRWPEPEPSPSLPANAALDREGRAVVLFRGPPPQGLLPFLALNAANPLVGGIEGLLPSEAGVLASGSRGMAQAEGSSGSLLSQDDHPWAVSLNGLAQTPDGQTWAIGDAGIVQLRSSDLADALRRPGTPLPHRIYDFQDGLNSFVQKAPGAQVAVGGDGRVWFLTRRNVMRVDPASLSPNRLKPPVLIRSIQVGDQTFAAASRVTLPAGTTTVRMVFTALSLTVPGRVQFRHRLVGESDAAWSAPSRQRTALLSDLGPGTYRFEVLACNNDGEWADHPAEVTLTIPATFTQSGIFKLGVAALTLLALYGLYLARLRQILARIRERSEERLQERERIARDIHDTLLQSVQALILRFHAVTGRLNGDPSMQQALNQALDRAEAVLVEGRDRLQGLRRVGAVDLENEVRRLIAEQPFAAGTQFSVSSTGERRGLRSNVFDEILCIVGEALFNAARHAHASEVTVQIDYGRQWLEIGIRDNGVGMPQDTAARAGAAGHFGMLGMRERAKRIDAQFGVEANGDANGHAGTRVWVRIKARVAYARDVS</sequence>
<dbReference type="CDD" id="cd16917">
    <property type="entry name" value="HATPase_UhpB-NarQ-NarX-like"/>
    <property type="match status" value="1"/>
</dbReference>
<protein>
    <submittedName>
        <fullName evidence="7">Histidine kinase</fullName>
    </submittedName>
</protein>
<dbReference type="InterPro" id="IPR003594">
    <property type="entry name" value="HATPase_dom"/>
</dbReference>
<dbReference type="SMART" id="SM00387">
    <property type="entry name" value="HATPase_c"/>
    <property type="match status" value="1"/>
</dbReference>
<evidence type="ECO:0000256" key="5">
    <source>
        <dbReference type="SAM" id="SignalP"/>
    </source>
</evidence>
<name>A0ABY6AW95_9BURK</name>
<feature type="signal peptide" evidence="5">
    <location>
        <begin position="1"/>
        <end position="20"/>
    </location>
</feature>
<dbReference type="RefSeq" id="WP_261755769.1">
    <property type="nucleotide sequence ID" value="NZ_CP104562.2"/>
</dbReference>
<dbReference type="InterPro" id="IPR011712">
    <property type="entry name" value="Sig_transdc_His_kin_sub3_dim/P"/>
</dbReference>
<dbReference type="InterPro" id="IPR036890">
    <property type="entry name" value="HATPase_C_sf"/>
</dbReference>
<dbReference type="Gene3D" id="3.30.565.10">
    <property type="entry name" value="Histidine kinase-like ATPase, C-terminal domain"/>
    <property type="match status" value="1"/>
</dbReference>
<evidence type="ECO:0000256" key="1">
    <source>
        <dbReference type="ARBA" id="ARBA00022679"/>
    </source>
</evidence>
<dbReference type="InterPro" id="IPR015943">
    <property type="entry name" value="WD40/YVTN_repeat-like_dom_sf"/>
</dbReference>
<keyword evidence="1" id="KW-0808">Transferase</keyword>
<dbReference type="SUPFAM" id="SSF55874">
    <property type="entry name" value="ATPase domain of HSP90 chaperone/DNA topoisomerase II/histidine kinase"/>
    <property type="match status" value="1"/>
</dbReference>
<keyword evidence="3" id="KW-0902">Two-component regulatory system</keyword>
<feature type="domain" description="Histidine kinase/HSP90-like ATPase" evidence="6">
    <location>
        <begin position="878"/>
        <end position="979"/>
    </location>
</feature>
<dbReference type="SUPFAM" id="SSF63829">
    <property type="entry name" value="Calcium-dependent phosphotriesterase"/>
    <property type="match status" value="2"/>
</dbReference>
<keyword evidence="2 7" id="KW-0418">Kinase</keyword>
<keyword evidence="8" id="KW-1185">Reference proteome</keyword>
<dbReference type="Gene3D" id="2.60.40.10">
    <property type="entry name" value="Immunoglobulins"/>
    <property type="match status" value="1"/>
</dbReference>
<dbReference type="Pfam" id="PF07495">
    <property type="entry name" value="Y_Y_Y"/>
    <property type="match status" value="1"/>
</dbReference>
<evidence type="ECO:0000313" key="8">
    <source>
        <dbReference type="Proteomes" id="UP001064933"/>
    </source>
</evidence>
<dbReference type="EMBL" id="CP104562">
    <property type="protein sequence ID" value="UXH76039.1"/>
    <property type="molecule type" value="Genomic_DNA"/>
</dbReference>
<dbReference type="GO" id="GO:0016301">
    <property type="term" value="F:kinase activity"/>
    <property type="evidence" value="ECO:0007669"/>
    <property type="project" value="UniProtKB-KW"/>
</dbReference>
<dbReference type="InterPro" id="IPR013783">
    <property type="entry name" value="Ig-like_fold"/>
</dbReference>
<dbReference type="PANTHER" id="PTHR24421">
    <property type="entry name" value="NITRATE/NITRITE SENSOR PROTEIN NARX-RELATED"/>
    <property type="match status" value="1"/>
</dbReference>
<gene>
    <name evidence="7" type="ORF">N4261_13230</name>
</gene>
<keyword evidence="4" id="KW-0472">Membrane</keyword>
<keyword evidence="4" id="KW-0812">Transmembrane</keyword>
<dbReference type="Pfam" id="PF02518">
    <property type="entry name" value="HATPase_c"/>
    <property type="match status" value="1"/>
</dbReference>
<dbReference type="Pfam" id="PF07730">
    <property type="entry name" value="HisKA_3"/>
    <property type="match status" value="1"/>
</dbReference>
<dbReference type="Gene3D" id="1.20.5.1930">
    <property type="match status" value="1"/>
</dbReference>
<reference evidence="7" key="1">
    <citation type="submission" date="2022-10" db="EMBL/GenBank/DDBJ databases">
        <title>Characterization and whole genome sequencing of a new Roseateles species, isolated from fresh water.</title>
        <authorList>
            <person name="Guliayeva D.Y."/>
            <person name="Akhremchuk A.E."/>
            <person name="Sikolenko M.A."/>
            <person name="Valentovich L.N."/>
            <person name="Sidarenka A.V."/>
        </authorList>
    </citation>
    <scope>NUCLEOTIDE SEQUENCE</scope>
    <source>
        <strain evidence="7">BIM B-1768</strain>
    </source>
</reference>
<dbReference type="Pfam" id="PF07494">
    <property type="entry name" value="Reg_prop"/>
    <property type="match status" value="1"/>
</dbReference>
<dbReference type="PANTHER" id="PTHR24421:SF62">
    <property type="entry name" value="SENSORY TRANSDUCTION HISTIDINE KINASE"/>
    <property type="match status" value="1"/>
</dbReference>
<dbReference type="Proteomes" id="UP001064933">
    <property type="component" value="Chromosome"/>
</dbReference>
<keyword evidence="4" id="KW-1133">Transmembrane helix</keyword>
<dbReference type="InterPro" id="IPR011123">
    <property type="entry name" value="Y_Y_Y"/>
</dbReference>
<feature type="transmembrane region" description="Helical" evidence="4">
    <location>
        <begin position="737"/>
        <end position="757"/>
    </location>
</feature>
<keyword evidence="5" id="KW-0732">Signal</keyword>
<dbReference type="Gene3D" id="2.130.10.10">
    <property type="entry name" value="YVTN repeat-like/Quinoprotein amine dehydrogenase"/>
    <property type="match status" value="2"/>
</dbReference>
<evidence type="ECO:0000256" key="2">
    <source>
        <dbReference type="ARBA" id="ARBA00022777"/>
    </source>
</evidence>
<dbReference type="InterPro" id="IPR050482">
    <property type="entry name" value="Sensor_HK_TwoCompSys"/>
</dbReference>
<proteinExistence type="predicted"/>
<organism evidence="7 8">
    <name type="scientific">Roseateles amylovorans</name>
    <dbReference type="NCBI Taxonomy" id="2978473"/>
    <lineage>
        <taxon>Bacteria</taxon>
        <taxon>Pseudomonadati</taxon>
        <taxon>Pseudomonadota</taxon>
        <taxon>Betaproteobacteria</taxon>
        <taxon>Burkholderiales</taxon>
        <taxon>Sphaerotilaceae</taxon>
        <taxon>Roseateles</taxon>
    </lineage>
</organism>
<evidence type="ECO:0000259" key="6">
    <source>
        <dbReference type="SMART" id="SM00387"/>
    </source>
</evidence>
<accession>A0ABY6AW95</accession>
<dbReference type="InterPro" id="IPR011110">
    <property type="entry name" value="Reg_prop"/>
</dbReference>
<evidence type="ECO:0000256" key="4">
    <source>
        <dbReference type="SAM" id="Phobius"/>
    </source>
</evidence>